<reference evidence="2" key="1">
    <citation type="journal article" date="2019" name="Int. J. Syst. Evol. Microbiol.">
        <title>The Global Catalogue of Microorganisms (GCM) 10K type strain sequencing project: providing services to taxonomists for standard genome sequencing and annotation.</title>
        <authorList>
            <consortium name="The Broad Institute Genomics Platform"/>
            <consortium name="The Broad Institute Genome Sequencing Center for Infectious Disease"/>
            <person name="Wu L."/>
            <person name="Ma J."/>
        </authorList>
    </citation>
    <scope>NUCLEOTIDE SEQUENCE [LARGE SCALE GENOMIC DNA]</scope>
    <source>
        <strain evidence="2">KCTC 42211</strain>
    </source>
</reference>
<comment type="caution">
    <text evidence="1">The sequence shown here is derived from an EMBL/GenBank/DDBJ whole genome shotgun (WGS) entry which is preliminary data.</text>
</comment>
<organism evidence="1 2">
    <name type="scientific">Luteimonas notoginsengisoli</name>
    <dbReference type="NCBI Taxonomy" id="1578200"/>
    <lineage>
        <taxon>Bacteria</taxon>
        <taxon>Pseudomonadati</taxon>
        <taxon>Pseudomonadota</taxon>
        <taxon>Gammaproteobacteria</taxon>
        <taxon>Lysobacterales</taxon>
        <taxon>Lysobacteraceae</taxon>
        <taxon>Luteimonas</taxon>
    </lineage>
</organism>
<evidence type="ECO:0000313" key="1">
    <source>
        <dbReference type="EMBL" id="MFC3658842.1"/>
    </source>
</evidence>
<evidence type="ECO:0000313" key="2">
    <source>
        <dbReference type="Proteomes" id="UP001595724"/>
    </source>
</evidence>
<dbReference type="RefSeq" id="WP_386705675.1">
    <property type="nucleotide sequence ID" value="NZ_JBHRYF010000001.1"/>
</dbReference>
<gene>
    <name evidence="1" type="ORF">ACFOM9_01960</name>
</gene>
<proteinExistence type="predicted"/>
<keyword evidence="2" id="KW-1185">Reference proteome</keyword>
<accession>A0ABV7UQQ9</accession>
<sequence length="106" mass="12019">MSRVTRQSGIPLRRKLLFGALALLLLYSGYAWHTGLAFTAGIATQDMDWNGDGTVSTAETLQSWYAVTVRSTREGRRECHSYYWRGREDGQPIRVDCKTTLSEKDD</sequence>
<name>A0ABV7UQQ9_9GAMM</name>
<dbReference type="Proteomes" id="UP001595724">
    <property type="component" value="Unassembled WGS sequence"/>
</dbReference>
<dbReference type="EMBL" id="JBHRYF010000001">
    <property type="protein sequence ID" value="MFC3658842.1"/>
    <property type="molecule type" value="Genomic_DNA"/>
</dbReference>
<protein>
    <submittedName>
        <fullName evidence="1">EF-hand domain-containing protein</fullName>
    </submittedName>
</protein>